<accession>A0A9W7L8K9</accession>
<evidence type="ECO:0000256" key="3">
    <source>
        <dbReference type="ARBA" id="ARBA00022692"/>
    </source>
</evidence>
<feature type="signal peptide" evidence="7">
    <location>
        <begin position="1"/>
        <end position="21"/>
    </location>
</feature>
<dbReference type="AlphaFoldDB" id="A0A9W7L8K9"/>
<dbReference type="Proteomes" id="UP001165065">
    <property type="component" value="Unassembled WGS sequence"/>
</dbReference>
<feature type="transmembrane region" description="Helical" evidence="6">
    <location>
        <begin position="201"/>
        <end position="223"/>
    </location>
</feature>
<organism evidence="8 9">
    <name type="scientific">Triparma columacea</name>
    <dbReference type="NCBI Taxonomy" id="722753"/>
    <lineage>
        <taxon>Eukaryota</taxon>
        <taxon>Sar</taxon>
        <taxon>Stramenopiles</taxon>
        <taxon>Ochrophyta</taxon>
        <taxon>Bolidophyceae</taxon>
        <taxon>Parmales</taxon>
        <taxon>Triparmaceae</taxon>
        <taxon>Triparma</taxon>
    </lineage>
</organism>
<comment type="caution">
    <text evidence="8">The sequence shown here is derived from an EMBL/GenBank/DDBJ whole genome shotgun (WGS) entry which is preliminary data.</text>
</comment>
<evidence type="ECO:0000256" key="7">
    <source>
        <dbReference type="SAM" id="SignalP"/>
    </source>
</evidence>
<feature type="transmembrane region" description="Helical" evidence="6">
    <location>
        <begin position="235"/>
        <end position="260"/>
    </location>
</feature>
<keyword evidence="9" id="KW-1185">Reference proteome</keyword>
<dbReference type="GO" id="GO:0055085">
    <property type="term" value="P:transmembrane transport"/>
    <property type="evidence" value="ECO:0007669"/>
    <property type="project" value="InterPro"/>
</dbReference>
<protein>
    <recommendedName>
        <fullName evidence="10">EamA domain-containing protein</fullName>
    </recommendedName>
</protein>
<dbReference type="EMBL" id="BRYA01000081">
    <property type="protein sequence ID" value="GMI38098.1"/>
    <property type="molecule type" value="Genomic_DNA"/>
</dbReference>
<dbReference type="InterPro" id="IPR037185">
    <property type="entry name" value="EmrE-like"/>
</dbReference>
<feature type="transmembrane region" description="Helical" evidence="6">
    <location>
        <begin position="143"/>
        <end position="162"/>
    </location>
</feature>
<dbReference type="SUPFAM" id="SSF103481">
    <property type="entry name" value="Multidrug resistance efflux transporter EmrE"/>
    <property type="match status" value="1"/>
</dbReference>
<dbReference type="PANTHER" id="PTHR13146">
    <property type="match status" value="1"/>
</dbReference>
<evidence type="ECO:0000313" key="9">
    <source>
        <dbReference type="Proteomes" id="UP001165065"/>
    </source>
</evidence>
<dbReference type="PANTHER" id="PTHR13146:SF0">
    <property type="entry name" value="SOLUTE CARRIER FAMILY 35 MEMBER F6"/>
    <property type="match status" value="1"/>
</dbReference>
<keyword evidence="4 6" id="KW-1133">Transmembrane helix</keyword>
<dbReference type="GO" id="GO:0016020">
    <property type="term" value="C:membrane"/>
    <property type="evidence" value="ECO:0007669"/>
    <property type="project" value="UniProtKB-SubCell"/>
</dbReference>
<keyword evidence="5 6" id="KW-0472">Membrane</keyword>
<feature type="transmembrane region" description="Helical" evidence="6">
    <location>
        <begin position="169"/>
        <end position="189"/>
    </location>
</feature>
<keyword evidence="2" id="KW-0813">Transport</keyword>
<sequence>MAMTFSDFLLALGMFLSGTLNTITAKWAQRTHSLGRDTADDLSTTIWGSLDGQDGLEKRSFDHPFFQASTMFIGEALCLVAFVIKKKYFSPPTPQAYTSLKDGSSASEGLFTNSVYFSIPAMLDMTGTGVMNAGLCLTYASVFQMLRSAVVVFTAFMSVAILKRKLRAFHWASIALVVAGVSVVGYVSIKYSGDDSTKSQSSVMLGNALVIVAQAMVALQMVVEEKIINSHGAPALKAVGFEGVFGFVILGILLVPLYYIQVSGGAHDYPIEDAVDAMIQISNSGEIQIALTGYICSIAFFNFFGISVTKAMSASHRMVLDSLRTVAVLGVSIALGWEDFHYEQLFGFALLILGTSLYNEIIRVPALFDYDDDEEVRESFVESVRQDSKDIGEKEGMAPLLDTANV</sequence>
<gene>
    <name evidence="8" type="ORF">TrCOL_g12404</name>
</gene>
<evidence type="ECO:0000256" key="6">
    <source>
        <dbReference type="SAM" id="Phobius"/>
    </source>
</evidence>
<comment type="subcellular location">
    <subcellularLocation>
        <location evidence="1">Membrane</location>
        <topology evidence="1">Multi-pass membrane protein</topology>
    </subcellularLocation>
</comment>
<keyword evidence="7" id="KW-0732">Signal</keyword>
<evidence type="ECO:0000256" key="4">
    <source>
        <dbReference type="ARBA" id="ARBA00022989"/>
    </source>
</evidence>
<evidence type="ECO:0000256" key="2">
    <source>
        <dbReference type="ARBA" id="ARBA00022448"/>
    </source>
</evidence>
<feature type="chain" id="PRO_5040925927" description="EamA domain-containing protein" evidence="7">
    <location>
        <begin position="22"/>
        <end position="406"/>
    </location>
</feature>
<evidence type="ECO:0008006" key="10">
    <source>
        <dbReference type="Google" id="ProtNLM"/>
    </source>
</evidence>
<dbReference type="OrthoDB" id="29773at2759"/>
<reference evidence="9" key="1">
    <citation type="journal article" date="2023" name="Commun. Biol.">
        <title>Genome analysis of Parmales, the sister group of diatoms, reveals the evolutionary specialization of diatoms from phago-mixotrophs to photoautotrophs.</title>
        <authorList>
            <person name="Ban H."/>
            <person name="Sato S."/>
            <person name="Yoshikawa S."/>
            <person name="Yamada K."/>
            <person name="Nakamura Y."/>
            <person name="Ichinomiya M."/>
            <person name="Sato N."/>
            <person name="Blanc-Mathieu R."/>
            <person name="Endo H."/>
            <person name="Kuwata A."/>
            <person name="Ogata H."/>
        </authorList>
    </citation>
    <scope>NUCLEOTIDE SEQUENCE [LARGE SCALE GENOMIC DNA]</scope>
</reference>
<feature type="transmembrane region" description="Helical" evidence="6">
    <location>
        <begin position="287"/>
        <end position="306"/>
    </location>
</feature>
<dbReference type="Pfam" id="PF08449">
    <property type="entry name" value="UAA"/>
    <property type="match status" value="1"/>
</dbReference>
<keyword evidence="3 6" id="KW-0812">Transmembrane</keyword>
<name>A0A9W7L8K9_9STRA</name>
<proteinExistence type="predicted"/>
<dbReference type="InterPro" id="IPR013657">
    <property type="entry name" value="SCL35B1-4/HUT1"/>
</dbReference>
<evidence type="ECO:0000313" key="8">
    <source>
        <dbReference type="EMBL" id="GMI38098.1"/>
    </source>
</evidence>
<evidence type="ECO:0000256" key="5">
    <source>
        <dbReference type="ARBA" id="ARBA00023136"/>
    </source>
</evidence>
<evidence type="ECO:0000256" key="1">
    <source>
        <dbReference type="ARBA" id="ARBA00004141"/>
    </source>
</evidence>